<dbReference type="RefSeq" id="WP_250579362.1">
    <property type="nucleotide sequence ID" value="NZ_JAMLJN010000001.1"/>
</dbReference>
<organism evidence="3 4">
    <name type="scientific">Flavobacterium fragile</name>
    <dbReference type="NCBI Taxonomy" id="2949085"/>
    <lineage>
        <taxon>Bacteria</taxon>
        <taxon>Pseudomonadati</taxon>
        <taxon>Bacteroidota</taxon>
        <taxon>Flavobacteriia</taxon>
        <taxon>Flavobacteriales</taxon>
        <taxon>Flavobacteriaceae</taxon>
        <taxon>Flavobacterium</taxon>
    </lineage>
</organism>
<keyword evidence="2" id="KW-0472">Membrane</keyword>
<evidence type="ECO:0000256" key="1">
    <source>
        <dbReference type="SAM" id="Coils"/>
    </source>
</evidence>
<keyword evidence="1" id="KW-0175">Coiled coil</keyword>
<dbReference type="EMBL" id="JAMLJN010000001">
    <property type="protein sequence ID" value="MCL9768859.1"/>
    <property type="molecule type" value="Genomic_DNA"/>
</dbReference>
<feature type="coiled-coil region" evidence="1">
    <location>
        <begin position="34"/>
        <end position="61"/>
    </location>
</feature>
<accession>A0ABT0TD23</accession>
<keyword evidence="2" id="KW-1133">Transmembrane helix</keyword>
<keyword evidence="2" id="KW-0812">Transmembrane</keyword>
<keyword evidence="4" id="KW-1185">Reference proteome</keyword>
<gene>
    <name evidence="3" type="ORF">NAT47_00340</name>
</gene>
<name>A0ABT0TD23_9FLAO</name>
<protein>
    <submittedName>
        <fullName evidence="3">Uncharacterized protein</fullName>
    </submittedName>
</protein>
<evidence type="ECO:0000256" key="2">
    <source>
        <dbReference type="SAM" id="Phobius"/>
    </source>
</evidence>
<feature type="transmembrane region" description="Helical" evidence="2">
    <location>
        <begin position="12"/>
        <end position="33"/>
    </location>
</feature>
<proteinExistence type="predicted"/>
<evidence type="ECO:0000313" key="4">
    <source>
        <dbReference type="Proteomes" id="UP001203342"/>
    </source>
</evidence>
<reference evidence="3 4" key="1">
    <citation type="submission" date="2022-05" db="EMBL/GenBank/DDBJ databases">
        <title>Flavobacterium sp., isolated from activated sludge.</title>
        <authorList>
            <person name="Ran Q."/>
        </authorList>
    </citation>
    <scope>NUCLEOTIDE SEQUENCE [LARGE SCALE GENOMIC DNA]</scope>
    <source>
        <strain evidence="3 4">HXWNR69</strain>
    </source>
</reference>
<comment type="caution">
    <text evidence="3">The sequence shown here is derived from an EMBL/GenBank/DDBJ whole genome shotgun (WGS) entry which is preliminary data.</text>
</comment>
<dbReference type="Proteomes" id="UP001203342">
    <property type="component" value="Unassembled WGS sequence"/>
</dbReference>
<evidence type="ECO:0000313" key="3">
    <source>
        <dbReference type="EMBL" id="MCL9768859.1"/>
    </source>
</evidence>
<sequence>MSEKVTLLNNSTAIASLIVGGLGFLSAIITLIFNAHNNNRNFELQAKINSLQNEKENREKSKAYNRVLGNLLKLFHSYVKHKQLLDENGVNNIPDNYLLQILDEIDSFENEIERFNFVANNETEIIPELTMQLHQLLEVLNRFLFMSKQFRDNESDSYLQDNKLILKRAFVYSICEFLDDMFNDVINELSQKAETTNEFKILIAQFNSEKTIKKSIEIQEKLTKRLLESLSRQLGKEVTKEELFF</sequence>